<keyword evidence="2" id="KW-0472">Membrane</keyword>
<dbReference type="Pfam" id="PF13639">
    <property type="entry name" value="zf-RING_2"/>
    <property type="match status" value="1"/>
</dbReference>
<dbReference type="InterPro" id="IPR025315">
    <property type="entry name" value="DUF4220"/>
</dbReference>
<dbReference type="Gene3D" id="3.30.40.10">
    <property type="entry name" value="Zinc/RING finger domain, C3HC4 (zinc finger)"/>
    <property type="match status" value="1"/>
</dbReference>
<dbReference type="CDD" id="cd16461">
    <property type="entry name" value="RING-H2_EL5-like"/>
    <property type="match status" value="1"/>
</dbReference>
<feature type="transmembrane region" description="Helical" evidence="2">
    <location>
        <begin position="141"/>
        <end position="159"/>
    </location>
</feature>
<feature type="transmembrane region" description="Helical" evidence="2">
    <location>
        <begin position="84"/>
        <end position="104"/>
    </location>
</feature>
<dbReference type="InterPro" id="IPR007658">
    <property type="entry name" value="DUF594"/>
</dbReference>
<dbReference type="PANTHER" id="PTHR31325">
    <property type="entry name" value="OS01G0798800 PROTEIN-RELATED"/>
    <property type="match status" value="1"/>
</dbReference>
<dbReference type="Proteomes" id="UP000817658">
    <property type="component" value="Chromosome 1"/>
</dbReference>
<evidence type="ECO:0000259" key="3">
    <source>
        <dbReference type="PROSITE" id="PS50089"/>
    </source>
</evidence>
<name>Q5ZE21_ORYSJ</name>
<feature type="transmembrane region" description="Helical" evidence="2">
    <location>
        <begin position="337"/>
        <end position="355"/>
    </location>
</feature>
<feature type="transmembrane region" description="Helical" evidence="2">
    <location>
        <begin position="116"/>
        <end position="135"/>
    </location>
</feature>
<feature type="transmembrane region" description="Helical" evidence="2">
    <location>
        <begin position="375"/>
        <end position="399"/>
    </location>
</feature>
<dbReference type="Pfam" id="PF04578">
    <property type="entry name" value="DUF594"/>
    <property type="match status" value="1"/>
</dbReference>
<organism evidence="4">
    <name type="scientific">Oryza sativa subsp. japonica</name>
    <name type="common">Rice</name>
    <dbReference type="NCBI Taxonomy" id="39947"/>
    <lineage>
        <taxon>Eukaryota</taxon>
        <taxon>Viridiplantae</taxon>
        <taxon>Streptophyta</taxon>
        <taxon>Embryophyta</taxon>
        <taxon>Tracheophyta</taxon>
        <taxon>Spermatophyta</taxon>
        <taxon>Magnoliopsida</taxon>
        <taxon>Liliopsida</taxon>
        <taxon>Poales</taxon>
        <taxon>Poaceae</taxon>
        <taxon>BOP clade</taxon>
        <taxon>Oryzoideae</taxon>
        <taxon>Oryzeae</taxon>
        <taxon>Oryzinae</taxon>
        <taxon>Oryza</taxon>
        <taxon>Oryza sativa</taxon>
    </lineage>
</organism>
<evidence type="ECO:0000313" key="4">
    <source>
        <dbReference type="EMBL" id="BAD52518.1"/>
    </source>
</evidence>
<sequence>MGFVAVVDMVSGLNSPMARLVRIEVLVLLGVAALFVLLILGSYRRQSSRNAVRVSIWVAYAASIPMVSYTLGLMQSSPYKNSLFSVWAIILFIFLGSADSLSAYRLQDNDNWKRFYFEQLIHSFWVGWLMVSSGAGSDFRYVLWPIYVIVVLKSGTRILSFKLASRRSMLSESTKWVADYMTYERELSTAGEWDPVTMRGYRYVVAGEEKQRRKVEAPEYVSKLDGDDRAKAKLVTVEQIWRCNGSLLCGDGDRAGQLKDVCLSMALSKMLNRRFAGFHKLVESELDKTHDFLFRGLLHGQKYVERAFRVIEVELAFVHDYFYTKYFVIYMYRHDDTVLSCAMIPFCGWLAYMLFQRVHVPNDELKLIDDHNNNFDALITAVLIIGVALVEGLQVYIYLASAWCKVALISKYVARESWSSRQWVANLIGCITSFKSFRSWEDKLGQYTLLKNVDYIPINFMYYATMFLVDRTKKGRKEDKRVRLSMKVKKAVIDTLRSSNGQLTNGVKSLKANGIEVFRKLSWSCTTVRTTTHTIIAWHIATTLCEVEDEERHRMDSTTTNYKDVACSLSRYCAYLVAFAPELLPDHSFVSQTIFDALVDEATQELLNLKTLEQRCEKLKEIGKVSDMEQNGGDNRLIVLGARLGCQLLEIENPSRRWKVLSDFWAEMVLYLAPSDDARERLETLTRGGEFITHLWALLTHGGILERSTTGVGCGLSCATAAARLLIGMTMGRSGISDALLEQIFLLLVSALSLIRVAAACKLRVFSCWRDDDGWKLLNRVGLPEITRAPHADRNGNDGFSSLFGNGVTAILAGGRVGQVVLWAGQDRCYSGAGGAGGAEGGVACGSGIKKSALRSIPVEVYHGGEETTETDVCAICRGEFADGEKVRVLPRCSHGFHVRCVDAWLWLVLQGSCPTCRSAAGGIGGGAAEVAPGER</sequence>
<dbReference type="Pfam" id="PF13968">
    <property type="entry name" value="DUF4220"/>
    <property type="match status" value="1"/>
</dbReference>
<feature type="transmembrane region" description="Helical" evidence="2">
    <location>
        <begin position="20"/>
        <end position="40"/>
    </location>
</feature>
<feature type="transmembrane region" description="Helical" evidence="2">
    <location>
        <begin position="52"/>
        <end position="72"/>
    </location>
</feature>
<dbReference type="GO" id="GO:0008270">
    <property type="term" value="F:zinc ion binding"/>
    <property type="evidence" value="ECO:0007669"/>
    <property type="project" value="UniProtKB-KW"/>
</dbReference>
<evidence type="ECO:0000256" key="2">
    <source>
        <dbReference type="SAM" id="Phobius"/>
    </source>
</evidence>
<dbReference type="AlphaFoldDB" id="Q5ZE21"/>
<dbReference type="SUPFAM" id="SSF57850">
    <property type="entry name" value="RING/U-box"/>
    <property type="match status" value="1"/>
</dbReference>
<feature type="domain" description="RING-type" evidence="3">
    <location>
        <begin position="874"/>
        <end position="918"/>
    </location>
</feature>
<protein>
    <submittedName>
        <fullName evidence="4">Uncharacterized protein P0410E03.2</fullName>
    </submittedName>
</protein>
<dbReference type="EMBL" id="AP002844">
    <property type="protein sequence ID" value="BAD52518.1"/>
    <property type="molecule type" value="Genomic_DNA"/>
</dbReference>
<reference evidence="4" key="1">
    <citation type="journal article" date="2002" name="Nature">
        <title>The genome sequence and structure of rice chromosome 1.</title>
        <authorList>
            <person name="Sasaki T."/>
            <person name="Matsumoto T."/>
            <person name="Yamamoto K."/>
            <person name="Sakata K."/>
            <person name="Baba T."/>
            <person name="Katayose Y."/>
            <person name="Wu J."/>
            <person name="Niimura Y."/>
            <person name="Cheng Z."/>
            <person name="Nagamura Y."/>
            <person name="Antonio B.A."/>
            <person name="Kanamori H."/>
            <person name="Hosokawa S."/>
            <person name="Masukawa M."/>
            <person name="Arikawa K."/>
            <person name="Chiden Y."/>
            <person name="Hayashi M."/>
            <person name="Okamoto M."/>
            <person name="Ando T."/>
            <person name="Aoki H."/>
            <person name="Arita K."/>
            <person name="Hamada M."/>
            <person name="Harada C."/>
            <person name="Hijishita S."/>
            <person name="Honda M."/>
            <person name="Ichikawa Y."/>
            <person name="Idonuma A."/>
            <person name="Iijima M."/>
            <person name="Ikeda M."/>
            <person name="Ikeno M."/>
            <person name="Itoh S."/>
            <person name="Itoh T."/>
            <person name="Itoh Y."/>
            <person name="Itoh Y."/>
            <person name="Iwabuchi A."/>
            <person name="Kamiya K."/>
            <person name="Karasawa W."/>
            <person name="Katagiri S."/>
            <person name="Kikuta A."/>
            <person name="Kobayashi N."/>
            <person name="Kono I."/>
            <person name="Machita K."/>
            <person name="Maehara T."/>
            <person name="Mizuno H."/>
            <person name="Mizubayashi T."/>
            <person name="Mukai Y."/>
            <person name="Nagasaki H."/>
            <person name="Nakashima M."/>
            <person name="Nakama Y."/>
            <person name="Nakamichi Y."/>
            <person name="Nakamura M."/>
            <person name="Namiki N."/>
            <person name="Negishi M."/>
            <person name="Ohta I."/>
            <person name="Ono N."/>
            <person name="Saji S."/>
            <person name="Sakai K."/>
            <person name="Shibata M."/>
            <person name="Shimokawa T."/>
            <person name="Shomura A."/>
            <person name="Song J."/>
            <person name="Takazaki Y."/>
            <person name="Terasawa K."/>
            <person name="Tsuji K."/>
            <person name="Waki K."/>
            <person name="Yamagata H."/>
            <person name="Yamane H."/>
            <person name="Yoshiki S."/>
            <person name="Yoshihara R."/>
            <person name="Yukawa K."/>
            <person name="Zhong H."/>
            <person name="Iwama H."/>
            <person name="Endo T."/>
            <person name="Ito H."/>
            <person name="Hahn J.H."/>
            <person name="Kim H.I."/>
            <person name="Eun M.Y."/>
            <person name="Yano M."/>
            <person name="Jiang J."/>
            <person name="Gojobori T."/>
        </authorList>
    </citation>
    <scope>NUCLEOTIDE SEQUENCE [LARGE SCALE GENOMIC DNA]</scope>
</reference>
<keyword evidence="1" id="KW-0863">Zinc-finger</keyword>
<dbReference type="InterPro" id="IPR013083">
    <property type="entry name" value="Znf_RING/FYVE/PHD"/>
</dbReference>
<accession>Q5ZE21</accession>
<gene>
    <name evidence="4" type="primary">P0410E03.2</name>
</gene>
<dbReference type="PROSITE" id="PS50089">
    <property type="entry name" value="ZF_RING_2"/>
    <property type="match status" value="1"/>
</dbReference>
<evidence type="ECO:0000256" key="1">
    <source>
        <dbReference type="PROSITE-ProRule" id="PRU00175"/>
    </source>
</evidence>
<dbReference type="SMART" id="SM00184">
    <property type="entry name" value="RING"/>
    <property type="match status" value="1"/>
</dbReference>
<keyword evidence="1" id="KW-0479">Metal-binding</keyword>
<keyword evidence="2" id="KW-0812">Transmembrane</keyword>
<keyword evidence="2" id="KW-1133">Transmembrane helix</keyword>
<dbReference type="InterPro" id="IPR001841">
    <property type="entry name" value="Znf_RING"/>
</dbReference>
<proteinExistence type="predicted"/>
<keyword evidence="1" id="KW-0862">Zinc</keyword>